<dbReference type="EMBL" id="BMGY01000001">
    <property type="protein sequence ID" value="GGH78567.1"/>
    <property type="molecule type" value="Genomic_DNA"/>
</dbReference>
<keyword evidence="3" id="KW-1185">Reference proteome</keyword>
<proteinExistence type="predicted"/>
<accession>A0ABQ1ZVV9</accession>
<reference evidence="3" key="1">
    <citation type="journal article" date="2019" name="Int. J. Syst. Evol. Microbiol.">
        <title>The Global Catalogue of Microorganisms (GCM) 10K type strain sequencing project: providing services to taxonomists for standard genome sequencing and annotation.</title>
        <authorList>
            <consortium name="The Broad Institute Genomics Platform"/>
            <consortium name="The Broad Institute Genome Sequencing Center for Infectious Disease"/>
            <person name="Wu L."/>
            <person name="Ma J."/>
        </authorList>
    </citation>
    <scope>NUCLEOTIDE SEQUENCE [LARGE SCALE GENOMIC DNA]</scope>
    <source>
        <strain evidence="3">CGMCC 1.14966</strain>
    </source>
</reference>
<sequence>MFGLTPTIISLIAPVLVSAWLFQAYWGVQTFADAKDDVKQGGNVSEWLCAGFATPVAVGGFFVVTCLDTDF</sequence>
<evidence type="ECO:0000313" key="3">
    <source>
        <dbReference type="Proteomes" id="UP000637774"/>
    </source>
</evidence>
<feature type="transmembrane region" description="Helical" evidence="1">
    <location>
        <begin position="7"/>
        <end position="27"/>
    </location>
</feature>
<dbReference type="Proteomes" id="UP000637774">
    <property type="component" value="Unassembled WGS sequence"/>
</dbReference>
<keyword evidence="1" id="KW-1133">Transmembrane helix</keyword>
<comment type="caution">
    <text evidence="2">The sequence shown here is derived from an EMBL/GenBank/DDBJ whole genome shotgun (WGS) entry which is preliminary data.</text>
</comment>
<keyword evidence="1" id="KW-0812">Transmembrane</keyword>
<protein>
    <submittedName>
        <fullName evidence="2">Uncharacterized protein</fullName>
    </submittedName>
</protein>
<gene>
    <name evidence="2" type="ORF">GCM10011495_00980</name>
</gene>
<name>A0ABQ1ZVV9_9BACT</name>
<keyword evidence="1" id="KW-0472">Membrane</keyword>
<organism evidence="2 3">
    <name type="scientific">Hymenobacter frigidus</name>
    <dbReference type="NCBI Taxonomy" id="1524095"/>
    <lineage>
        <taxon>Bacteria</taxon>
        <taxon>Pseudomonadati</taxon>
        <taxon>Bacteroidota</taxon>
        <taxon>Cytophagia</taxon>
        <taxon>Cytophagales</taxon>
        <taxon>Hymenobacteraceae</taxon>
        <taxon>Hymenobacter</taxon>
    </lineage>
</organism>
<evidence type="ECO:0000256" key="1">
    <source>
        <dbReference type="SAM" id="Phobius"/>
    </source>
</evidence>
<feature type="transmembrane region" description="Helical" evidence="1">
    <location>
        <begin position="47"/>
        <end position="67"/>
    </location>
</feature>
<evidence type="ECO:0000313" key="2">
    <source>
        <dbReference type="EMBL" id="GGH78567.1"/>
    </source>
</evidence>